<dbReference type="Proteomes" id="UP000654075">
    <property type="component" value="Unassembled WGS sequence"/>
</dbReference>
<feature type="transmembrane region" description="Helical" evidence="1">
    <location>
        <begin position="16"/>
        <end position="43"/>
    </location>
</feature>
<gene>
    <name evidence="2" type="ORF">PGLA1383_LOCUS51184</name>
</gene>
<accession>A0A813HDI6</accession>
<comment type="caution">
    <text evidence="2">The sequence shown here is derived from an EMBL/GenBank/DDBJ whole genome shotgun (WGS) entry which is preliminary data.</text>
</comment>
<evidence type="ECO:0000313" key="2">
    <source>
        <dbReference type="EMBL" id="CAE8635590.1"/>
    </source>
</evidence>
<keyword evidence="3" id="KW-1185">Reference proteome</keyword>
<keyword evidence="1" id="KW-1133">Transmembrane helix</keyword>
<sequence>MCPGCAQRPVKSWRQVCCCCCCCCRCCCCCCFYCFCCCCFFVVAVVVVVIFIVFVVVVVVVIVVVVVVVVFIVFVAVVVVVVGKGSANTTSHGQTSKIEQAVVVCCCPLCLSLLFPSYFGNNAVNCYFPCCFHLVYCWSAEPWEVQRVAVPNYTQQVTLRVTGPAQGSDCWRFARNSDCQAEERTVELFGTELVAPPSPSFV</sequence>
<name>A0A813HDI6_POLGL</name>
<organism evidence="2 3">
    <name type="scientific">Polarella glacialis</name>
    <name type="common">Dinoflagellate</name>
    <dbReference type="NCBI Taxonomy" id="89957"/>
    <lineage>
        <taxon>Eukaryota</taxon>
        <taxon>Sar</taxon>
        <taxon>Alveolata</taxon>
        <taxon>Dinophyceae</taxon>
        <taxon>Suessiales</taxon>
        <taxon>Suessiaceae</taxon>
        <taxon>Polarella</taxon>
    </lineage>
</organism>
<keyword evidence="1" id="KW-0812">Transmembrane</keyword>
<dbReference type="EMBL" id="CAJNNV010031315">
    <property type="protein sequence ID" value="CAE8635590.1"/>
    <property type="molecule type" value="Genomic_DNA"/>
</dbReference>
<proteinExistence type="predicted"/>
<feature type="transmembrane region" description="Helical" evidence="1">
    <location>
        <begin position="49"/>
        <end position="81"/>
    </location>
</feature>
<evidence type="ECO:0000313" key="3">
    <source>
        <dbReference type="Proteomes" id="UP000654075"/>
    </source>
</evidence>
<dbReference type="AlphaFoldDB" id="A0A813HDI6"/>
<protein>
    <submittedName>
        <fullName evidence="2">Uncharacterized protein</fullName>
    </submittedName>
</protein>
<keyword evidence="1" id="KW-0472">Membrane</keyword>
<evidence type="ECO:0000256" key="1">
    <source>
        <dbReference type="SAM" id="Phobius"/>
    </source>
</evidence>
<reference evidence="2" key="1">
    <citation type="submission" date="2021-02" db="EMBL/GenBank/DDBJ databases">
        <authorList>
            <person name="Dougan E. K."/>
            <person name="Rhodes N."/>
            <person name="Thang M."/>
            <person name="Chan C."/>
        </authorList>
    </citation>
    <scope>NUCLEOTIDE SEQUENCE</scope>
</reference>